<comment type="caution">
    <text evidence="2">The sequence shown here is derived from an EMBL/GenBank/DDBJ whole genome shotgun (WGS) entry which is preliminary data.</text>
</comment>
<dbReference type="AlphaFoldDB" id="B6WXQ0"/>
<dbReference type="RefSeq" id="WP_006008881.1">
    <property type="nucleotide sequence ID" value="NZ_DS996360.1"/>
</dbReference>
<evidence type="ECO:0000313" key="3">
    <source>
        <dbReference type="Proteomes" id="UP000003676"/>
    </source>
</evidence>
<accession>B6WXQ0</accession>
<gene>
    <name evidence="2" type="ORF">DESPIG_02877</name>
</gene>
<keyword evidence="1" id="KW-1133">Transmembrane helix</keyword>
<dbReference type="OrthoDB" id="5233at2"/>
<keyword evidence="1" id="KW-0812">Transmembrane</keyword>
<feature type="transmembrane region" description="Helical" evidence="1">
    <location>
        <begin position="205"/>
        <end position="224"/>
    </location>
</feature>
<dbReference type="Proteomes" id="UP000003676">
    <property type="component" value="Unassembled WGS sequence"/>
</dbReference>
<reference evidence="2 3" key="1">
    <citation type="submission" date="2008-10" db="EMBL/GenBank/DDBJ databases">
        <title>Draft genome sequence of Desulvovibrio piger (ATCC 29098).</title>
        <authorList>
            <person name="Sudarsanam P."/>
            <person name="Ley R."/>
            <person name="Guruge J."/>
            <person name="Turnbaugh P.J."/>
            <person name="Mahowald M."/>
            <person name="Liep D."/>
            <person name="Gordon J."/>
        </authorList>
    </citation>
    <scope>NUCLEOTIDE SEQUENCE [LARGE SCALE GENOMIC DNA]</scope>
    <source>
        <strain evidence="2 3">ATCC 29098</strain>
    </source>
</reference>
<feature type="transmembrane region" description="Helical" evidence="1">
    <location>
        <begin position="64"/>
        <end position="83"/>
    </location>
</feature>
<feature type="transmembrane region" description="Helical" evidence="1">
    <location>
        <begin position="281"/>
        <end position="299"/>
    </location>
</feature>
<dbReference type="EMBL" id="ABXU01000083">
    <property type="protein sequence ID" value="EEB32258.1"/>
    <property type="molecule type" value="Genomic_DNA"/>
</dbReference>
<feature type="transmembrane region" description="Helical" evidence="1">
    <location>
        <begin position="360"/>
        <end position="382"/>
    </location>
</feature>
<proteinExistence type="predicted"/>
<sequence length="471" mass="52668">MEKRIKMYNPKTGKSKNGFIGFSWPILFLAWIPMFARGDIRSGLELIAVQLGCLAIQSCGFQSFYLIFIVIQVMVSISYNIYYTKGLIRKGFLFNDTDVLNGIGAKTVGISVKNCVFYQNGTSNIDDNSDDIDGRQCSDMNKLEDENVDKMKKYSTRNLDDNSDDIGSRHCSDINNFEDENVDKPISSLAVRKISKLSSSEIQKYGAIFFLTISAVLGYVEYSYTDTIFYVVEIEKKLSLEPTLITTLFSFIYIMTMTIRVKSEIIFCKENRTVGYYISEWILLVLSVLVTAMFFSIFTNSCKSDVLSFADIHGITGKHLLLAAVMFSFVGARSLAGFIWIAVIFVGISNAIDADKAMGIFGVIFAICSILGLSLQFIRLYADQFGAMIKSDFMGARTIISGDVAEAKNVAGAIAKQAVNIGKTYVNPEIAIAHNAIGCKQRKKNSPEEKVVDLSDYKNRNNRKRLIHKRK</sequence>
<organism evidence="2 3">
    <name type="scientific">Desulfovibrio piger ATCC 29098</name>
    <dbReference type="NCBI Taxonomy" id="411464"/>
    <lineage>
        <taxon>Bacteria</taxon>
        <taxon>Pseudomonadati</taxon>
        <taxon>Thermodesulfobacteriota</taxon>
        <taxon>Desulfovibrionia</taxon>
        <taxon>Desulfovibrionales</taxon>
        <taxon>Desulfovibrionaceae</taxon>
        <taxon>Desulfovibrio</taxon>
    </lineage>
</organism>
<evidence type="ECO:0000313" key="2">
    <source>
        <dbReference type="EMBL" id="EEB32258.1"/>
    </source>
</evidence>
<protein>
    <submittedName>
        <fullName evidence="2">Uncharacterized protein</fullName>
    </submittedName>
</protein>
<feature type="transmembrane region" description="Helical" evidence="1">
    <location>
        <begin position="319"/>
        <end position="348"/>
    </location>
</feature>
<keyword evidence="1" id="KW-0472">Membrane</keyword>
<feature type="transmembrane region" description="Helical" evidence="1">
    <location>
        <begin position="244"/>
        <end position="261"/>
    </location>
</feature>
<reference evidence="2 3" key="2">
    <citation type="submission" date="2008-10" db="EMBL/GenBank/DDBJ databases">
        <authorList>
            <person name="Fulton L."/>
            <person name="Clifton S."/>
            <person name="Fulton B."/>
            <person name="Xu J."/>
            <person name="Minx P."/>
            <person name="Pepin K.H."/>
            <person name="Johnson M."/>
            <person name="Bhonagiri V."/>
            <person name="Nash W.E."/>
            <person name="Mardis E.R."/>
            <person name="Wilson R.K."/>
        </authorList>
    </citation>
    <scope>NUCLEOTIDE SEQUENCE [LARGE SCALE GENOMIC DNA]</scope>
    <source>
        <strain evidence="2 3">ATCC 29098</strain>
    </source>
</reference>
<evidence type="ECO:0000256" key="1">
    <source>
        <dbReference type="SAM" id="Phobius"/>
    </source>
</evidence>
<feature type="transmembrane region" description="Helical" evidence="1">
    <location>
        <begin position="20"/>
        <end position="36"/>
    </location>
</feature>
<name>B6WXQ0_9BACT</name>
<dbReference type="HOGENOM" id="CLU_579679_0_0_7"/>